<accession>A0AAV2NFR5</accession>
<organism evidence="2 3">
    <name type="scientific">Lasius platythorax</name>
    <dbReference type="NCBI Taxonomy" id="488582"/>
    <lineage>
        <taxon>Eukaryota</taxon>
        <taxon>Metazoa</taxon>
        <taxon>Ecdysozoa</taxon>
        <taxon>Arthropoda</taxon>
        <taxon>Hexapoda</taxon>
        <taxon>Insecta</taxon>
        <taxon>Pterygota</taxon>
        <taxon>Neoptera</taxon>
        <taxon>Endopterygota</taxon>
        <taxon>Hymenoptera</taxon>
        <taxon>Apocrita</taxon>
        <taxon>Aculeata</taxon>
        <taxon>Formicoidea</taxon>
        <taxon>Formicidae</taxon>
        <taxon>Formicinae</taxon>
        <taxon>Lasius</taxon>
        <taxon>Lasius</taxon>
    </lineage>
</organism>
<sequence>MSLTAPHSVAGYSSPRIQLTGIRPTSPQDDRVHGSGSRLMPVVRVYVYTTRSWRAVSPDYLSLPSSNNCSQPDCPDAGGIPLSLKYSAAVPTERVDPSLGGS</sequence>
<dbReference type="EMBL" id="OZ034837">
    <property type="protein sequence ID" value="CAL1678557.1"/>
    <property type="molecule type" value="Genomic_DNA"/>
</dbReference>
<evidence type="ECO:0000313" key="3">
    <source>
        <dbReference type="Proteomes" id="UP001497644"/>
    </source>
</evidence>
<protein>
    <submittedName>
        <fullName evidence="2">Uncharacterized protein</fullName>
    </submittedName>
</protein>
<reference evidence="2" key="1">
    <citation type="submission" date="2024-04" db="EMBL/GenBank/DDBJ databases">
        <authorList>
            <consortium name="Molecular Ecology Group"/>
        </authorList>
    </citation>
    <scope>NUCLEOTIDE SEQUENCE</scope>
</reference>
<name>A0AAV2NFR5_9HYME</name>
<evidence type="ECO:0000313" key="2">
    <source>
        <dbReference type="EMBL" id="CAL1678557.1"/>
    </source>
</evidence>
<gene>
    <name evidence="2" type="ORF">LPLAT_LOCUS4382</name>
</gene>
<proteinExistence type="predicted"/>
<dbReference type="Proteomes" id="UP001497644">
    <property type="component" value="Chromosome 14"/>
</dbReference>
<keyword evidence="3" id="KW-1185">Reference proteome</keyword>
<evidence type="ECO:0000256" key="1">
    <source>
        <dbReference type="SAM" id="MobiDB-lite"/>
    </source>
</evidence>
<feature type="region of interest" description="Disordered" evidence="1">
    <location>
        <begin position="1"/>
        <end position="36"/>
    </location>
</feature>
<dbReference type="AlphaFoldDB" id="A0AAV2NFR5"/>